<dbReference type="Proteomes" id="UP000033934">
    <property type="component" value="Unassembled WGS sequence"/>
</dbReference>
<dbReference type="EMBL" id="LBVO01000005">
    <property type="protein sequence ID" value="KKQ90491.1"/>
    <property type="molecule type" value="Genomic_DNA"/>
</dbReference>
<gene>
    <name evidence="1" type="ORF">UT11_C0005G0032</name>
</gene>
<name>A0A0G0PMF5_9BACT</name>
<sequence length="122" mass="14835">MFRRLTLNINNRRINKECQIEGIWLPCVILLYLGKRPFGICADRDSELYKREQTLFGRPDKNDSIVICSPPSKWWHRQYEWVPDFNWQCWHIIRIWCPPWVFSKSGICQYLAKLWQCDVEET</sequence>
<proteinExistence type="predicted"/>
<evidence type="ECO:0000313" key="2">
    <source>
        <dbReference type="Proteomes" id="UP000033934"/>
    </source>
</evidence>
<evidence type="ECO:0000313" key="1">
    <source>
        <dbReference type="EMBL" id="KKQ90491.1"/>
    </source>
</evidence>
<organism evidence="1 2">
    <name type="scientific">Berkelbacteria bacterium GW2011_GWA2_38_9</name>
    <dbReference type="NCBI Taxonomy" id="1618334"/>
    <lineage>
        <taxon>Bacteria</taxon>
        <taxon>Candidatus Berkelbacteria</taxon>
    </lineage>
</organism>
<comment type="caution">
    <text evidence="1">The sequence shown here is derived from an EMBL/GenBank/DDBJ whole genome shotgun (WGS) entry which is preliminary data.</text>
</comment>
<accession>A0A0G0PMF5</accession>
<protein>
    <submittedName>
        <fullName evidence="1">Uncharacterized protein</fullName>
    </submittedName>
</protein>
<dbReference type="AlphaFoldDB" id="A0A0G0PMF5"/>
<reference evidence="1 2" key="1">
    <citation type="journal article" date="2015" name="Nature">
        <title>rRNA introns, odd ribosomes, and small enigmatic genomes across a large radiation of phyla.</title>
        <authorList>
            <person name="Brown C.T."/>
            <person name="Hug L.A."/>
            <person name="Thomas B.C."/>
            <person name="Sharon I."/>
            <person name="Castelle C.J."/>
            <person name="Singh A."/>
            <person name="Wilkins M.J."/>
            <person name="Williams K.H."/>
            <person name="Banfield J.F."/>
        </authorList>
    </citation>
    <scope>NUCLEOTIDE SEQUENCE [LARGE SCALE GENOMIC DNA]</scope>
</reference>